<dbReference type="SUPFAM" id="SSF55021">
    <property type="entry name" value="ACT-like"/>
    <property type="match status" value="1"/>
</dbReference>
<comment type="caution">
    <text evidence="2">The sequence shown here is derived from an EMBL/GenBank/DDBJ whole genome shotgun (WGS) entry which is preliminary data.</text>
</comment>
<protein>
    <recommendedName>
        <fullName evidence="1">CASTOR ACT domain-containing protein</fullName>
    </recommendedName>
</protein>
<dbReference type="AlphaFoldDB" id="A0A8J3PRY1"/>
<evidence type="ECO:0000259" key="1">
    <source>
        <dbReference type="Pfam" id="PF13840"/>
    </source>
</evidence>
<dbReference type="Pfam" id="PF13840">
    <property type="entry name" value="ACT_7"/>
    <property type="match status" value="1"/>
</dbReference>
<dbReference type="Proteomes" id="UP000630097">
    <property type="component" value="Unassembled WGS sequence"/>
</dbReference>
<gene>
    <name evidence="2" type="ORF">Pka01_20010</name>
</gene>
<evidence type="ECO:0000313" key="2">
    <source>
        <dbReference type="EMBL" id="GIG78874.1"/>
    </source>
</evidence>
<accession>A0A8J3PRY1</accession>
<feature type="domain" description="CASTOR ACT" evidence="1">
    <location>
        <begin position="123"/>
        <end position="182"/>
    </location>
</feature>
<dbReference type="EMBL" id="BONV01000006">
    <property type="protein sequence ID" value="GIG78874.1"/>
    <property type="molecule type" value="Genomic_DNA"/>
</dbReference>
<sequence>MHPSLGRIEEGFANYLKLRLVRSDKYAYIRTYQTRINQIYERQGRGPRRSQLAWTAEILEVRRLWYTPSMSSPAAQHLGVVPSVFVVQHLPQATFPEDDDWIALVRAPEGLTVVRETWPTGSGERWIGLYGEAQGLNVSGTLAAVVGPLAEADVPVFVASTFHADLVLVPEPRIEEAVTVLEQAGHRVDTKHLRRADV</sequence>
<proteinExistence type="predicted"/>
<dbReference type="InterPro" id="IPR045865">
    <property type="entry name" value="ACT-like_dom_sf"/>
</dbReference>
<reference evidence="2 3" key="1">
    <citation type="submission" date="2021-01" db="EMBL/GenBank/DDBJ databases">
        <title>Whole genome shotgun sequence of Planotetraspora kaengkrachanensis NBRC 104272.</title>
        <authorList>
            <person name="Komaki H."/>
            <person name="Tamura T."/>
        </authorList>
    </citation>
    <scope>NUCLEOTIDE SEQUENCE [LARGE SCALE GENOMIC DNA]</scope>
    <source>
        <strain evidence="2 3">NBRC 104272</strain>
    </source>
</reference>
<dbReference type="InterPro" id="IPR027795">
    <property type="entry name" value="CASTOR_ACT_dom"/>
</dbReference>
<keyword evidence="3" id="KW-1185">Reference proteome</keyword>
<organism evidence="2 3">
    <name type="scientific">Planotetraspora kaengkrachanensis</name>
    <dbReference type="NCBI Taxonomy" id="575193"/>
    <lineage>
        <taxon>Bacteria</taxon>
        <taxon>Bacillati</taxon>
        <taxon>Actinomycetota</taxon>
        <taxon>Actinomycetes</taxon>
        <taxon>Streptosporangiales</taxon>
        <taxon>Streptosporangiaceae</taxon>
        <taxon>Planotetraspora</taxon>
    </lineage>
</organism>
<name>A0A8J3PRY1_9ACTN</name>
<dbReference type="Gene3D" id="3.30.2130.10">
    <property type="entry name" value="VC0802-like"/>
    <property type="match status" value="1"/>
</dbReference>
<evidence type="ECO:0000313" key="3">
    <source>
        <dbReference type="Proteomes" id="UP000630097"/>
    </source>
</evidence>